<evidence type="ECO:0000313" key="8">
    <source>
        <dbReference type="Proteomes" id="UP000326759"/>
    </source>
</evidence>
<dbReference type="CDD" id="cd04107">
    <property type="entry name" value="Rab32_Rab38"/>
    <property type="match status" value="1"/>
</dbReference>
<dbReference type="PRINTS" id="PR00449">
    <property type="entry name" value="RASTRNSFRMNG"/>
</dbReference>
<feature type="compositionally biased region" description="Polar residues" evidence="6">
    <location>
        <begin position="165"/>
        <end position="179"/>
    </location>
</feature>
<dbReference type="SMART" id="SM00174">
    <property type="entry name" value="RHO"/>
    <property type="match status" value="1"/>
</dbReference>
<dbReference type="InterPro" id="IPR001806">
    <property type="entry name" value="Small_GTPase"/>
</dbReference>
<feature type="region of interest" description="Disordered" evidence="6">
    <location>
        <begin position="215"/>
        <end position="243"/>
    </location>
</feature>
<comment type="similarity">
    <text evidence="1">Belongs to the small GTPase superfamily. Rab family.</text>
</comment>
<dbReference type="GO" id="GO:0008333">
    <property type="term" value="P:endosome to lysosome transport"/>
    <property type="evidence" value="ECO:0007669"/>
    <property type="project" value="TreeGrafter"/>
</dbReference>
<proteinExistence type="inferred from homology"/>
<dbReference type="OrthoDB" id="245989at2759"/>
<dbReference type="FunFam" id="3.40.50.300:FF:000222">
    <property type="entry name" value="RAB32, member RAS oncogene family"/>
    <property type="match status" value="1"/>
</dbReference>
<dbReference type="SMART" id="SM00173">
    <property type="entry name" value="RAS"/>
    <property type="match status" value="1"/>
</dbReference>
<feature type="compositionally biased region" description="Low complexity" evidence="6">
    <location>
        <begin position="125"/>
        <end position="144"/>
    </location>
</feature>
<feature type="compositionally biased region" description="Polar residues" evidence="6">
    <location>
        <begin position="622"/>
        <end position="631"/>
    </location>
</feature>
<comment type="caution">
    <text evidence="7">The sequence shown here is derived from an EMBL/GenBank/DDBJ whole genome shotgun (WGS) entry which is preliminary data.</text>
</comment>
<keyword evidence="3" id="KW-0342">GTP-binding</keyword>
<feature type="region of interest" description="Disordered" evidence="6">
    <location>
        <begin position="289"/>
        <end position="332"/>
    </location>
</feature>
<name>A0A5N5TPL7_9CRUS</name>
<dbReference type="Proteomes" id="UP000326759">
    <property type="component" value="Unassembled WGS sequence"/>
</dbReference>
<feature type="region of interest" description="Disordered" evidence="6">
    <location>
        <begin position="77"/>
        <end position="186"/>
    </location>
</feature>
<keyword evidence="2" id="KW-0547">Nucleotide-binding</keyword>
<dbReference type="AlphaFoldDB" id="A0A5N5TPL7"/>
<feature type="region of interest" description="Disordered" evidence="6">
    <location>
        <begin position="610"/>
        <end position="631"/>
    </location>
</feature>
<evidence type="ECO:0000256" key="3">
    <source>
        <dbReference type="ARBA" id="ARBA00023134"/>
    </source>
</evidence>
<dbReference type="PROSITE" id="PS51421">
    <property type="entry name" value="RAS"/>
    <property type="match status" value="1"/>
</dbReference>
<feature type="compositionally biased region" description="Polar residues" evidence="6">
    <location>
        <begin position="77"/>
        <end position="91"/>
    </location>
</feature>
<dbReference type="PROSITE" id="PS51419">
    <property type="entry name" value="RAB"/>
    <property type="match status" value="1"/>
</dbReference>
<feature type="compositionally biased region" description="Basic residues" evidence="6">
    <location>
        <begin position="104"/>
        <end position="119"/>
    </location>
</feature>
<feature type="region of interest" description="Disordered" evidence="6">
    <location>
        <begin position="426"/>
        <end position="454"/>
    </location>
</feature>
<dbReference type="Pfam" id="PF00071">
    <property type="entry name" value="Ras"/>
    <property type="match status" value="1"/>
</dbReference>
<dbReference type="SMART" id="SM00176">
    <property type="entry name" value="RAN"/>
    <property type="match status" value="1"/>
</dbReference>
<dbReference type="GO" id="GO:0005525">
    <property type="term" value="F:GTP binding"/>
    <property type="evidence" value="ECO:0007669"/>
    <property type="project" value="UniProtKB-KW"/>
</dbReference>
<dbReference type="SMART" id="SM00175">
    <property type="entry name" value="RAB"/>
    <property type="match status" value="1"/>
</dbReference>
<protein>
    <submittedName>
        <fullName evidence="7">Ras-related protein Rab-32</fullName>
    </submittedName>
</protein>
<dbReference type="GO" id="GO:0005764">
    <property type="term" value="C:lysosome"/>
    <property type="evidence" value="ECO:0007669"/>
    <property type="project" value="TreeGrafter"/>
</dbReference>
<evidence type="ECO:0000256" key="6">
    <source>
        <dbReference type="SAM" id="MobiDB-lite"/>
    </source>
</evidence>
<feature type="compositionally biased region" description="Basic and acidic residues" evidence="6">
    <location>
        <begin position="155"/>
        <end position="164"/>
    </location>
</feature>
<feature type="compositionally biased region" description="Basic and acidic residues" evidence="6">
    <location>
        <begin position="292"/>
        <end position="303"/>
    </location>
</feature>
<reference evidence="7 8" key="1">
    <citation type="journal article" date="2019" name="PLoS Biol.">
        <title>Sex chromosomes control vertical transmission of feminizing Wolbachia symbionts in an isopod.</title>
        <authorList>
            <person name="Becking T."/>
            <person name="Chebbi M.A."/>
            <person name="Giraud I."/>
            <person name="Moumen B."/>
            <person name="Laverre T."/>
            <person name="Caubet Y."/>
            <person name="Peccoud J."/>
            <person name="Gilbert C."/>
            <person name="Cordaux R."/>
        </authorList>
    </citation>
    <scope>NUCLEOTIDE SEQUENCE [LARGE SCALE GENOMIC DNA]</scope>
    <source>
        <strain evidence="7">ANa2</strain>
        <tissue evidence="7">Whole body excluding digestive tract and cuticle</tissue>
    </source>
</reference>
<dbReference type="SUPFAM" id="SSF52540">
    <property type="entry name" value="P-loop containing nucleoside triphosphate hydrolases"/>
    <property type="match status" value="1"/>
</dbReference>
<dbReference type="GO" id="GO:0005802">
    <property type="term" value="C:trans-Golgi network"/>
    <property type="evidence" value="ECO:0007669"/>
    <property type="project" value="InterPro"/>
</dbReference>
<dbReference type="GO" id="GO:0090385">
    <property type="term" value="P:phagosome-lysosome fusion"/>
    <property type="evidence" value="ECO:0007669"/>
    <property type="project" value="TreeGrafter"/>
</dbReference>
<evidence type="ECO:0000256" key="5">
    <source>
        <dbReference type="ARBA" id="ARBA00023289"/>
    </source>
</evidence>
<accession>A0A5N5TPL7</accession>
<dbReference type="GO" id="GO:0003924">
    <property type="term" value="F:GTPase activity"/>
    <property type="evidence" value="ECO:0007669"/>
    <property type="project" value="InterPro"/>
</dbReference>
<evidence type="ECO:0000313" key="7">
    <source>
        <dbReference type="EMBL" id="KAB7508117.1"/>
    </source>
</evidence>
<dbReference type="PANTHER" id="PTHR47981">
    <property type="entry name" value="RAB FAMILY"/>
    <property type="match status" value="1"/>
</dbReference>
<dbReference type="InterPro" id="IPR005225">
    <property type="entry name" value="Small_GTP-bd"/>
</dbReference>
<keyword evidence="8" id="KW-1185">Reference proteome</keyword>
<dbReference type="GO" id="GO:0005770">
    <property type="term" value="C:late endosome"/>
    <property type="evidence" value="ECO:0007669"/>
    <property type="project" value="TreeGrafter"/>
</dbReference>
<dbReference type="NCBIfam" id="TIGR00231">
    <property type="entry name" value="small_GTP"/>
    <property type="match status" value="1"/>
</dbReference>
<feature type="compositionally biased region" description="Basic and acidic residues" evidence="6">
    <location>
        <begin position="92"/>
        <end position="103"/>
    </location>
</feature>
<dbReference type="Gene3D" id="3.40.50.300">
    <property type="entry name" value="P-loop containing nucleotide triphosphate hydrolases"/>
    <property type="match status" value="1"/>
</dbReference>
<sequence length="848" mass="94289">MLSGSEERSDSSDSASFYSVIEKDSKFGSFHSIYSVEYHKRESPHCSDRSVFHDCVDSKESKKDIIANSEISLSSIPRSTVNVIMSDNSGSKPKDNTDLSKESVKKKKNLFSFKKKGSKKDRSGHTGTKTSGTDSDLSSSNSGTPQLTPQGTLEKNVEPWKNEISEQIGSETSKFNQVSGKEKQKRVTSFLSLKKGKNIKPPLVQITNLSKLEIESGETRSENLKKLTPEKSPSEASDDLTVPDRKLVIQEDITQIPSGIIEFSHAASGIHEFPEGENLAPDTRYTSFHTSQNERFHSVKDLENIDIAEGPSKPRKSNLEEKSKTVTSPIEQLRSIAQEIAEVEKVNEIKPFDDPAAVSSSTSKNDKLSTARSEDTKEPVVKPEAEMKPFSLLGSSKEPVSSVDEVTTRKKDALITKDKSFSTTTKNLQEPVVQPAVEIRPSKLSDPSKDSIPSIDEVTTRKKVTLVTISGKTKETDSFDSISSYPRIGTKVKSSSLAKVKSNPIISNEITNKNADRLKISSVTLNQKRKMVAVDSLVKAELPKINESPVRVPQKLTNEHFAPFGKAIIKPKIPNDQTFSRSISNEISETDGDNKGYLSYSNLYVNATETNETNEKNETDEGSSASGQLSDSWAFSSSDKKEHLYKILVIGELGTGKTSIIKRYVHQFFCQHYRATIGVDFALKVLNWDENTVIRLQLWDIAGQERFGNMTRVYYKQAVGAFIVFDVSNGKTFDAVTKWKNDLDSKVTLPDGTNIPAVLLANKCDQPKDGVVSNPNKMDDYCRERKFAGWFETSAKEDINIDEATKFLISKILNNEKEGLMVEDFVDKDKFSIESEVKEESEEKKCLC</sequence>
<feature type="compositionally biased region" description="Basic and acidic residues" evidence="6">
    <location>
        <begin position="364"/>
        <end position="387"/>
    </location>
</feature>
<keyword evidence="5" id="KW-0636">Prenylation</keyword>
<dbReference type="GO" id="GO:0045335">
    <property type="term" value="C:phagocytic vesicle"/>
    <property type="evidence" value="ECO:0007669"/>
    <property type="project" value="TreeGrafter"/>
</dbReference>
<evidence type="ECO:0000256" key="2">
    <source>
        <dbReference type="ARBA" id="ARBA00022741"/>
    </source>
</evidence>
<feature type="compositionally biased region" description="Basic and acidic residues" evidence="6">
    <location>
        <begin position="440"/>
        <end position="449"/>
    </location>
</feature>
<dbReference type="PANTHER" id="PTHR47981:SF39">
    <property type="entry name" value="RAS-RELATED PROTEIN RAB"/>
    <property type="match status" value="1"/>
</dbReference>
<dbReference type="InterPro" id="IPR030697">
    <property type="entry name" value="Rab29/Rab38/Rab32"/>
</dbReference>
<feature type="compositionally biased region" description="Basic and acidic residues" evidence="6">
    <location>
        <begin position="215"/>
        <end position="233"/>
    </location>
</feature>
<organism evidence="7 8">
    <name type="scientific">Armadillidium nasatum</name>
    <dbReference type="NCBI Taxonomy" id="96803"/>
    <lineage>
        <taxon>Eukaryota</taxon>
        <taxon>Metazoa</taxon>
        <taxon>Ecdysozoa</taxon>
        <taxon>Arthropoda</taxon>
        <taxon>Crustacea</taxon>
        <taxon>Multicrustacea</taxon>
        <taxon>Malacostraca</taxon>
        <taxon>Eumalacostraca</taxon>
        <taxon>Peracarida</taxon>
        <taxon>Isopoda</taxon>
        <taxon>Oniscidea</taxon>
        <taxon>Crinocheta</taxon>
        <taxon>Armadillidiidae</taxon>
        <taxon>Armadillidium</taxon>
    </lineage>
</organism>
<keyword evidence="4" id="KW-0449">Lipoprotein</keyword>
<dbReference type="EMBL" id="SEYY01000055">
    <property type="protein sequence ID" value="KAB7508117.1"/>
    <property type="molecule type" value="Genomic_DNA"/>
</dbReference>
<gene>
    <name evidence="7" type="primary">Rab32</name>
    <name evidence="7" type="ORF">Anas_02826</name>
</gene>
<dbReference type="InterPro" id="IPR027417">
    <property type="entry name" value="P-loop_NTPase"/>
</dbReference>
<evidence type="ECO:0000256" key="1">
    <source>
        <dbReference type="ARBA" id="ARBA00006270"/>
    </source>
</evidence>
<evidence type="ECO:0000256" key="4">
    <source>
        <dbReference type="ARBA" id="ARBA00023288"/>
    </source>
</evidence>
<feature type="region of interest" description="Disordered" evidence="6">
    <location>
        <begin position="346"/>
        <end position="408"/>
    </location>
</feature>